<dbReference type="NCBIfam" id="TIGR02680">
    <property type="entry name" value="TIGR02680 family protein"/>
    <property type="match status" value="1"/>
</dbReference>
<accession>A0ABW6L5S1</accession>
<organism evidence="3 4">
    <name type="scientific">Streptomyces massasporeus</name>
    <dbReference type="NCBI Taxonomy" id="67324"/>
    <lineage>
        <taxon>Bacteria</taxon>
        <taxon>Bacillati</taxon>
        <taxon>Actinomycetota</taxon>
        <taxon>Actinomycetes</taxon>
        <taxon>Kitasatosporales</taxon>
        <taxon>Streptomycetaceae</taxon>
        <taxon>Streptomyces</taxon>
    </lineage>
</organism>
<keyword evidence="4" id="KW-1185">Reference proteome</keyword>
<name>A0ABW6L5S1_9ACTN</name>
<feature type="coiled-coil region" evidence="1">
    <location>
        <begin position="477"/>
        <end position="518"/>
    </location>
</feature>
<gene>
    <name evidence="3" type="ORF">ACFYM3_04215</name>
</gene>
<protein>
    <submittedName>
        <fullName evidence="3">TIGR02680 family protein</fullName>
    </submittedName>
</protein>
<keyword evidence="1" id="KW-0175">Coiled coil</keyword>
<dbReference type="EMBL" id="JBIAFP010000002">
    <property type="protein sequence ID" value="MFE9223840.1"/>
    <property type="molecule type" value="Genomic_DNA"/>
</dbReference>
<comment type="caution">
    <text evidence="3">The sequence shown here is derived from an EMBL/GenBank/DDBJ whole genome shotgun (WGS) entry which is preliminary data.</text>
</comment>
<feature type="region of interest" description="Disordered" evidence="2">
    <location>
        <begin position="1049"/>
        <end position="1111"/>
    </location>
</feature>
<proteinExistence type="predicted"/>
<dbReference type="SUPFAM" id="SSF52540">
    <property type="entry name" value="P-loop containing nucleoside triphosphate hydrolases"/>
    <property type="match status" value="1"/>
</dbReference>
<feature type="coiled-coil region" evidence="1">
    <location>
        <begin position="782"/>
        <end position="816"/>
    </location>
</feature>
<sequence length="1464" mass="158647">MNRPPAPHRYRLHRAGIRNVWQYDEQEFTFGEGRLLLRGKNGAGKSKALEMLLPYLLDGDARALDATGTGRTTLLWLMLDGFGQTNRLGHLWLEFARTDEEGNDHHLTIGAAIRASQSTKTAKSFFFTTRLRVGEQLDLAPAGQPLPVDRLKSLVGPENVTDRAVEHRARVARELFGLTDPARYRNLLHLLHRLRRPTIGDRIDSGGLVSVLAETLPALDDEVVEKVARSLDDLDSVRAYLGRLERTDQALRAFLTDYRGYLHGVLRRRTDQASGELEQLMAHRRSAGDAARKADGLREREQELGARIEALEAESNAAATDLAALHAGAGYRSLTELGERRATVTALHSAAAAAFKAVRQAHGNQEEAGRRLTAEAGRLGEELVELNTMYGELVREAERSGLDPVHLGEPVATPGAPVVPAATAELTAPDGDFHLVRHSAVLAVDTETCTAALHAWDERLDAAQPVIRNRSRFVTELATLIEQSDEARREAAEADAARERLEEQAEHARSRTEQRLQETVHESEAYALAATAWGERLRESTGVPLDALLALVAPEPADGPLPAQTPEAVVEAARSAVDPWLAALGAERDDLSLAVRERQTEQDRLRQRREDWERHTDPEPPPPPHRTAPRTPGTGAPLYRLVDFAHDVGPDARAGLEAALEASGLLDAWVRADGTVLDPATRDTLLVPGAPVPGATLAQVLRPVAAPGSGVTAEQVERVLGAVALAGGGTLTGEPGTGGVGAGVDVAEPHTTIGTDGSWRLGIAHGRHTKEAAEYVGAEVRAETRRRALAELDRRLNDLEEELAERRRGLRILTEHRDLVADTLRRPPPARGLTDAWARTAEAERAADTLASQAYTAAREAEQARARAVVARREAEATASAHDLPTDPAALQTVRLALDRLGQGAQRLRRRVGAVLSAADGHRAGRTDYERAESARREAESDYAEPLARLEAARRTVRALEEALGATEQEILAREAETKRRLDAVGRQLPGARRDMADVHDRRVRAEEDERTRREALATQEAEVLACGRRLRTALSLPGVLRGAGLDAGADAAPGGDAGARAEPGGDAGARAVPGGDAGARAVPGGDADAPAVPGGDADAPAVPGGDADRGALKSLDPVHHDVRERIAAMRLLVDAVRRGLDAERRDVSDTTLLNRHTDLRDQLSGGYDATMEEREGIKLCRLVDDHGPHDIAAVGERIAAEAAEARDRLTERERDVFQRFLTGELGDHLSSQVLAASALIAALNTTLATIRTSHGLGVTLDWSLADGVEADVKAAVDLLRSPSGLRTREQSEQLRDVLQRRIEDARRADPAAGYAAHLRTALDYRDWFTFTPWVVNDAAPGSRRKLSGRTGLSQGEQRVLSYLVLFAAAAAHFTGLADTAPQAPRLILLDDAFAKVDEPTHARLGRILVDLDLDFVLTSERLIGNWPDVPSLHIYECLRDPHVRGVATLHYTWNGRQRRLVSV</sequence>
<dbReference type="RefSeq" id="WP_358277330.1">
    <property type="nucleotide sequence ID" value="NZ_JBEYGJ010000001.1"/>
</dbReference>
<dbReference type="PANTHER" id="PTHR45615:SF80">
    <property type="entry name" value="GRIP DOMAIN-CONTAINING PROTEIN"/>
    <property type="match status" value="1"/>
</dbReference>
<feature type="coiled-coil region" evidence="1">
    <location>
        <begin position="950"/>
        <end position="977"/>
    </location>
</feature>
<evidence type="ECO:0000256" key="1">
    <source>
        <dbReference type="SAM" id="Coils"/>
    </source>
</evidence>
<evidence type="ECO:0000313" key="3">
    <source>
        <dbReference type="EMBL" id="MFE9223840.1"/>
    </source>
</evidence>
<dbReference type="InterPro" id="IPR027417">
    <property type="entry name" value="P-loop_NTPase"/>
</dbReference>
<dbReference type="PANTHER" id="PTHR45615">
    <property type="entry name" value="MYOSIN HEAVY CHAIN, NON-MUSCLE"/>
    <property type="match status" value="1"/>
</dbReference>
<feature type="compositionally biased region" description="Basic and acidic residues" evidence="2">
    <location>
        <begin position="593"/>
        <end position="618"/>
    </location>
</feature>
<dbReference type="Proteomes" id="UP001601288">
    <property type="component" value="Unassembled WGS sequence"/>
</dbReference>
<feature type="compositionally biased region" description="Low complexity" evidence="2">
    <location>
        <begin position="1049"/>
        <end position="1106"/>
    </location>
</feature>
<feature type="region of interest" description="Disordered" evidence="2">
    <location>
        <begin position="593"/>
        <end position="637"/>
    </location>
</feature>
<feature type="region of interest" description="Disordered" evidence="2">
    <location>
        <begin position="921"/>
        <end position="940"/>
    </location>
</feature>
<reference evidence="3 4" key="1">
    <citation type="submission" date="2024-10" db="EMBL/GenBank/DDBJ databases">
        <title>The Natural Products Discovery Center: Release of the First 8490 Sequenced Strains for Exploring Actinobacteria Biosynthetic Diversity.</title>
        <authorList>
            <person name="Kalkreuter E."/>
            <person name="Kautsar S.A."/>
            <person name="Yang D."/>
            <person name="Bader C.D."/>
            <person name="Teijaro C.N."/>
            <person name="Fluegel L."/>
            <person name="Davis C.M."/>
            <person name="Simpson J.R."/>
            <person name="Lauterbach L."/>
            <person name="Steele A.D."/>
            <person name="Gui C."/>
            <person name="Meng S."/>
            <person name="Li G."/>
            <person name="Viehrig K."/>
            <person name="Ye F."/>
            <person name="Su P."/>
            <person name="Kiefer A.F."/>
            <person name="Nichols A."/>
            <person name="Cepeda A.J."/>
            <person name="Yan W."/>
            <person name="Fan B."/>
            <person name="Jiang Y."/>
            <person name="Adhikari A."/>
            <person name="Zheng C.-J."/>
            <person name="Schuster L."/>
            <person name="Cowan T.M."/>
            <person name="Smanski M.J."/>
            <person name="Chevrette M.G."/>
            <person name="De Carvalho L.P.S."/>
            <person name="Shen B."/>
        </authorList>
    </citation>
    <scope>NUCLEOTIDE SEQUENCE [LARGE SCALE GENOMIC DNA]</scope>
    <source>
        <strain evidence="3 4">NPDC007066</strain>
    </source>
</reference>
<evidence type="ECO:0000256" key="2">
    <source>
        <dbReference type="SAM" id="MobiDB-lite"/>
    </source>
</evidence>
<dbReference type="InterPro" id="IPR013496">
    <property type="entry name" value="CHP02680"/>
</dbReference>
<dbReference type="Pfam" id="PF13558">
    <property type="entry name" value="SbcC_Walker_B"/>
    <property type="match status" value="1"/>
</dbReference>
<evidence type="ECO:0000313" key="4">
    <source>
        <dbReference type="Proteomes" id="UP001601288"/>
    </source>
</evidence>